<reference evidence="6" key="1">
    <citation type="submission" date="2018-06" db="EMBL/GenBank/DDBJ databases">
        <authorList>
            <person name="Zhirakovskaya E."/>
        </authorList>
    </citation>
    <scope>NUCLEOTIDE SEQUENCE</scope>
</reference>
<dbReference type="InterPro" id="IPR036390">
    <property type="entry name" value="WH_DNA-bd_sf"/>
</dbReference>
<protein>
    <recommendedName>
        <fullName evidence="5">HTH lysR-type domain-containing protein</fullName>
    </recommendedName>
</protein>
<sequence length="305" mass="32506">MPNDMDSLLDTRSLMVLREIEATGSVTAAARALHISVAAASQRLSRLSERLGVDLTAADGRGIRLTATGRQLAFRAVQVCRQLELAEREVRDEMARPKLPVVTVATFATVAEQLIPQVIDRLGPDAGFLVSIAELPADLAIPAVISGTYDIAVVRTFEPGSFAEPASTIAKVIANEPLDLVARPQVEGQTVTLDSLADAPWISGPVNSTLADAIEHTCRTVGGFTPNVVHRVADAAVIISLADRGLGVGFLPRLATRSAPEHLVHETQGSVARSIIAVCLPESLDHPPVKKFWEALDRALMRVVS</sequence>
<dbReference type="Gene3D" id="3.40.190.10">
    <property type="entry name" value="Periplasmic binding protein-like II"/>
    <property type="match status" value="2"/>
</dbReference>
<dbReference type="Pfam" id="PF00126">
    <property type="entry name" value="HTH_1"/>
    <property type="match status" value="1"/>
</dbReference>
<dbReference type="SUPFAM" id="SSF46785">
    <property type="entry name" value="Winged helix' DNA-binding domain"/>
    <property type="match status" value="1"/>
</dbReference>
<dbReference type="PANTHER" id="PTHR30126">
    <property type="entry name" value="HTH-TYPE TRANSCRIPTIONAL REGULATOR"/>
    <property type="match status" value="1"/>
</dbReference>
<dbReference type="Pfam" id="PF03466">
    <property type="entry name" value="LysR_substrate"/>
    <property type="match status" value="1"/>
</dbReference>
<dbReference type="PROSITE" id="PS50931">
    <property type="entry name" value="HTH_LYSR"/>
    <property type="match status" value="1"/>
</dbReference>
<proteinExistence type="inferred from homology"/>
<evidence type="ECO:0000313" key="6">
    <source>
        <dbReference type="EMBL" id="VAV94486.1"/>
    </source>
</evidence>
<evidence type="ECO:0000256" key="4">
    <source>
        <dbReference type="ARBA" id="ARBA00023163"/>
    </source>
</evidence>
<evidence type="ECO:0000259" key="5">
    <source>
        <dbReference type="PROSITE" id="PS50931"/>
    </source>
</evidence>
<evidence type="ECO:0000256" key="3">
    <source>
        <dbReference type="ARBA" id="ARBA00023125"/>
    </source>
</evidence>
<accession>A0A3B0S0Y7</accession>
<dbReference type="SUPFAM" id="SSF53850">
    <property type="entry name" value="Periplasmic binding protein-like II"/>
    <property type="match status" value="1"/>
</dbReference>
<dbReference type="InterPro" id="IPR005119">
    <property type="entry name" value="LysR_subst-bd"/>
</dbReference>
<dbReference type="GO" id="GO:0000976">
    <property type="term" value="F:transcription cis-regulatory region binding"/>
    <property type="evidence" value="ECO:0007669"/>
    <property type="project" value="TreeGrafter"/>
</dbReference>
<dbReference type="InterPro" id="IPR036388">
    <property type="entry name" value="WH-like_DNA-bd_sf"/>
</dbReference>
<name>A0A3B0S0Y7_9ZZZZ</name>
<feature type="domain" description="HTH lysR-type" evidence="5">
    <location>
        <begin position="9"/>
        <end position="66"/>
    </location>
</feature>
<keyword evidence="4" id="KW-0804">Transcription</keyword>
<evidence type="ECO:0000256" key="2">
    <source>
        <dbReference type="ARBA" id="ARBA00023015"/>
    </source>
</evidence>
<comment type="similarity">
    <text evidence="1">Belongs to the LysR transcriptional regulatory family.</text>
</comment>
<dbReference type="AlphaFoldDB" id="A0A3B0S0Y7"/>
<keyword evidence="3" id="KW-0238">DNA-binding</keyword>
<evidence type="ECO:0000256" key="1">
    <source>
        <dbReference type="ARBA" id="ARBA00009437"/>
    </source>
</evidence>
<dbReference type="GO" id="GO:0003700">
    <property type="term" value="F:DNA-binding transcription factor activity"/>
    <property type="evidence" value="ECO:0007669"/>
    <property type="project" value="InterPro"/>
</dbReference>
<dbReference type="EMBL" id="UOEI01000127">
    <property type="protein sequence ID" value="VAV94486.1"/>
    <property type="molecule type" value="Genomic_DNA"/>
</dbReference>
<keyword evidence="2" id="KW-0805">Transcription regulation</keyword>
<dbReference type="PANTHER" id="PTHR30126:SF39">
    <property type="entry name" value="HTH-TYPE TRANSCRIPTIONAL REGULATOR CYSL"/>
    <property type="match status" value="1"/>
</dbReference>
<organism evidence="6">
    <name type="scientific">hydrothermal vent metagenome</name>
    <dbReference type="NCBI Taxonomy" id="652676"/>
    <lineage>
        <taxon>unclassified sequences</taxon>
        <taxon>metagenomes</taxon>
        <taxon>ecological metagenomes</taxon>
    </lineage>
</organism>
<dbReference type="InterPro" id="IPR000847">
    <property type="entry name" value="LysR_HTH_N"/>
</dbReference>
<gene>
    <name evidence="6" type="ORF">MNBD_ACTINO01-121</name>
</gene>
<dbReference type="Gene3D" id="1.10.10.10">
    <property type="entry name" value="Winged helix-like DNA-binding domain superfamily/Winged helix DNA-binding domain"/>
    <property type="match status" value="1"/>
</dbReference>